<evidence type="ECO:0000313" key="1">
    <source>
        <dbReference type="EMBL" id="MFC6998030.1"/>
    </source>
</evidence>
<comment type="caution">
    <text evidence="1">The sequence shown here is derived from an EMBL/GenBank/DDBJ whole genome shotgun (WGS) entry which is preliminary data.</text>
</comment>
<reference evidence="2" key="1">
    <citation type="journal article" date="2019" name="Int. J. Syst. Evol. Microbiol.">
        <title>The Global Catalogue of Microorganisms (GCM) 10K type strain sequencing project: providing services to taxonomists for standard genome sequencing and annotation.</title>
        <authorList>
            <consortium name="The Broad Institute Genomics Platform"/>
            <consortium name="The Broad Institute Genome Sequencing Center for Infectious Disease"/>
            <person name="Wu L."/>
            <person name="Ma J."/>
        </authorList>
    </citation>
    <scope>NUCLEOTIDE SEQUENCE [LARGE SCALE GENOMIC DNA]</scope>
    <source>
        <strain evidence="2">CGMCC 4.7393</strain>
    </source>
</reference>
<dbReference type="Proteomes" id="UP001596405">
    <property type="component" value="Unassembled WGS sequence"/>
</dbReference>
<evidence type="ECO:0000313" key="2">
    <source>
        <dbReference type="Proteomes" id="UP001596405"/>
    </source>
</evidence>
<accession>A0ABW2DK61</accession>
<sequence length="92" mass="10578">METKETNTRPVRELMPDGYLNLVAQESGMSNPNISNVVNNEKRTSFIWPIVERLAKETDAKAYEKRMKFLAKRDKAQKALKEATRTQHQNAA</sequence>
<keyword evidence="2" id="KW-1185">Reference proteome</keyword>
<dbReference type="EMBL" id="JBHSYQ010000004">
    <property type="protein sequence ID" value="MFC6998030.1"/>
    <property type="molecule type" value="Genomic_DNA"/>
</dbReference>
<organism evidence="1 2">
    <name type="scientific">Rufibacter roseus</name>
    <dbReference type="NCBI Taxonomy" id="1567108"/>
    <lineage>
        <taxon>Bacteria</taxon>
        <taxon>Pseudomonadati</taxon>
        <taxon>Bacteroidota</taxon>
        <taxon>Cytophagia</taxon>
        <taxon>Cytophagales</taxon>
        <taxon>Hymenobacteraceae</taxon>
        <taxon>Rufibacter</taxon>
    </lineage>
</organism>
<proteinExistence type="predicted"/>
<protein>
    <recommendedName>
        <fullName evidence="3">XRE family transcriptional regulator</fullName>
    </recommendedName>
</protein>
<name>A0ABW2DK61_9BACT</name>
<evidence type="ECO:0008006" key="3">
    <source>
        <dbReference type="Google" id="ProtNLM"/>
    </source>
</evidence>
<gene>
    <name evidence="1" type="ORF">ACFQHR_10365</name>
</gene>
<dbReference type="RefSeq" id="WP_066621758.1">
    <property type="nucleotide sequence ID" value="NZ_JBHSYQ010000004.1"/>
</dbReference>